<dbReference type="EMBL" id="ML996081">
    <property type="protein sequence ID" value="KAF2157108.1"/>
    <property type="molecule type" value="Genomic_DNA"/>
</dbReference>
<feature type="region of interest" description="Disordered" evidence="1">
    <location>
        <begin position="263"/>
        <end position="364"/>
    </location>
</feature>
<gene>
    <name evidence="2" type="ORF">K461DRAFT_264051</name>
</gene>
<dbReference type="AlphaFoldDB" id="A0A9P4MLA3"/>
<organism evidence="2 3">
    <name type="scientific">Myriangium duriaei CBS 260.36</name>
    <dbReference type="NCBI Taxonomy" id="1168546"/>
    <lineage>
        <taxon>Eukaryota</taxon>
        <taxon>Fungi</taxon>
        <taxon>Dikarya</taxon>
        <taxon>Ascomycota</taxon>
        <taxon>Pezizomycotina</taxon>
        <taxon>Dothideomycetes</taxon>
        <taxon>Dothideomycetidae</taxon>
        <taxon>Myriangiales</taxon>
        <taxon>Myriangiaceae</taxon>
        <taxon>Myriangium</taxon>
    </lineage>
</organism>
<feature type="region of interest" description="Disordered" evidence="1">
    <location>
        <begin position="155"/>
        <end position="200"/>
    </location>
</feature>
<feature type="compositionally biased region" description="Basic and acidic residues" evidence="1">
    <location>
        <begin position="441"/>
        <end position="452"/>
    </location>
</feature>
<comment type="caution">
    <text evidence="2">The sequence shown here is derived from an EMBL/GenBank/DDBJ whole genome shotgun (WGS) entry which is preliminary data.</text>
</comment>
<reference evidence="2" key="1">
    <citation type="journal article" date="2020" name="Stud. Mycol.">
        <title>101 Dothideomycetes genomes: a test case for predicting lifestyles and emergence of pathogens.</title>
        <authorList>
            <person name="Haridas S."/>
            <person name="Albert R."/>
            <person name="Binder M."/>
            <person name="Bloem J."/>
            <person name="Labutti K."/>
            <person name="Salamov A."/>
            <person name="Andreopoulos B."/>
            <person name="Baker S."/>
            <person name="Barry K."/>
            <person name="Bills G."/>
            <person name="Bluhm B."/>
            <person name="Cannon C."/>
            <person name="Castanera R."/>
            <person name="Culley D."/>
            <person name="Daum C."/>
            <person name="Ezra D."/>
            <person name="Gonzalez J."/>
            <person name="Henrissat B."/>
            <person name="Kuo A."/>
            <person name="Liang C."/>
            <person name="Lipzen A."/>
            <person name="Lutzoni F."/>
            <person name="Magnuson J."/>
            <person name="Mondo S."/>
            <person name="Nolan M."/>
            <person name="Ohm R."/>
            <person name="Pangilinan J."/>
            <person name="Park H.-J."/>
            <person name="Ramirez L."/>
            <person name="Alfaro M."/>
            <person name="Sun H."/>
            <person name="Tritt A."/>
            <person name="Yoshinaga Y."/>
            <person name="Zwiers L.-H."/>
            <person name="Turgeon B."/>
            <person name="Goodwin S."/>
            <person name="Spatafora J."/>
            <person name="Crous P."/>
            <person name="Grigoriev I."/>
        </authorList>
    </citation>
    <scope>NUCLEOTIDE SEQUENCE</scope>
    <source>
        <strain evidence="2">CBS 260.36</strain>
    </source>
</reference>
<evidence type="ECO:0000256" key="1">
    <source>
        <dbReference type="SAM" id="MobiDB-lite"/>
    </source>
</evidence>
<evidence type="ECO:0000313" key="3">
    <source>
        <dbReference type="Proteomes" id="UP000799439"/>
    </source>
</evidence>
<feature type="compositionally biased region" description="Basic and acidic residues" evidence="1">
    <location>
        <begin position="175"/>
        <end position="189"/>
    </location>
</feature>
<name>A0A9P4MLA3_9PEZI</name>
<keyword evidence="3" id="KW-1185">Reference proteome</keyword>
<feature type="compositionally biased region" description="Basic and acidic residues" evidence="1">
    <location>
        <begin position="307"/>
        <end position="321"/>
    </location>
</feature>
<evidence type="ECO:0000313" key="2">
    <source>
        <dbReference type="EMBL" id="KAF2157108.1"/>
    </source>
</evidence>
<feature type="region of interest" description="Disordered" evidence="1">
    <location>
        <begin position="376"/>
        <end position="465"/>
    </location>
</feature>
<feature type="region of interest" description="Disordered" evidence="1">
    <location>
        <begin position="1"/>
        <end position="51"/>
    </location>
</feature>
<feature type="compositionally biased region" description="Polar residues" evidence="1">
    <location>
        <begin position="158"/>
        <end position="172"/>
    </location>
</feature>
<sequence length="465" mass="52959">MRVPPVIRQSPMGKKGKSEGLDLDWLDLPACPPKPKLPDRTPQKTRKRKARELEYDASERHLPAAILFMYWFWPKAFFRVYCPYAVTANGRLKKDFQHLESECPHLAFKNAPRRRHRTPRPSQLRALAESNSRLLDDQPFFPCCSFDDDNDDDLRNASGFTTTAAKSSNSRKPPTRGETKTTEHTDHLTHKCCTSSQEDRPLPMVRDFRRSKETEFTREAHQEQKDLVVGCQSVLHSQKIVQKESSPCGHDIKQNLNELADTFTSSHGSNLSLSKPAPCPTDPATHDSVTQGQRHCTQKHRQPSNLPDRDAPPRRSGDFWRPRKRLRAEPTTSPDHDISQKALSEGNRSSNAMSKGNDEHDASANRSDLLRLQASRRQGAAESGLVAGITPSSSSMHDPRDYKNVHPSRRWRATDGTTPAKQQERPCLRDPRRPNNSHGYRGRDRPTSHDQRYSSSPVYDEYGHW</sequence>
<feature type="compositionally biased region" description="Basic and acidic residues" evidence="1">
    <location>
        <begin position="422"/>
        <end position="433"/>
    </location>
</feature>
<proteinExistence type="predicted"/>
<feature type="compositionally biased region" description="Polar residues" evidence="1">
    <location>
        <begin position="263"/>
        <end position="273"/>
    </location>
</feature>
<protein>
    <submittedName>
        <fullName evidence="2">Uncharacterized protein</fullName>
    </submittedName>
</protein>
<accession>A0A9P4MLA3</accession>
<dbReference type="Proteomes" id="UP000799439">
    <property type="component" value="Unassembled WGS sequence"/>
</dbReference>